<evidence type="ECO:0000256" key="6">
    <source>
        <dbReference type="ARBA" id="ARBA00022840"/>
    </source>
</evidence>
<evidence type="ECO:0000256" key="1">
    <source>
        <dbReference type="ARBA" id="ARBA00012513"/>
    </source>
</evidence>
<feature type="domain" description="Protein kinase" evidence="10">
    <location>
        <begin position="167"/>
        <end position="414"/>
    </location>
</feature>
<dbReference type="InterPro" id="IPR000719">
    <property type="entry name" value="Prot_kinase_dom"/>
</dbReference>
<name>A0A6I4WEY4_9ACTN</name>
<keyword evidence="9" id="KW-0812">Transmembrane</keyword>
<keyword evidence="6" id="KW-0067">ATP-binding</keyword>
<feature type="transmembrane region" description="Helical" evidence="9">
    <location>
        <begin position="584"/>
        <end position="608"/>
    </location>
</feature>
<dbReference type="OrthoDB" id="5166861at2"/>
<dbReference type="EC" id="2.7.11.1" evidence="1"/>
<keyword evidence="2" id="KW-0723">Serine/threonine-protein kinase</keyword>
<sequence>MGDSVPTLIGRLNGSASDNATLVQLGARTHLFAQLERALRQTALDPASFHSLFGISRPALLAGLTSAYAEVGEVVPTWRQSGLLRGFIGLFALTLGLLEEIDKVNSLTSSDSDHIDRQVTRDVRVLRGTLFQDEAVRTVFERLYRWSSPGGSARRDLAESQWNDLDLESLTFYRRGTTSFLLRGRTRLLNDSVVVKCLIYPYTAIAPVSEECENYQAKYHFDQARFVPRLRASSPKWVIMDFVPGPTLREYVTEHRPQNPESVTVDLQLVREVSVAILTALDELDRNGLQHLDLTPSNIILGLEGDHVDQVTLIDMGKNHLYSRSVGLLEGPESIFVAPEIKRDGAGNFLADIYSLGLVVCWLADRAGFSGPVVPDVLYQQLPPLARFIDDMVDRDPRKRLLLADQEEIGSSRFRYIKQALIEEIDILEKADRVKPADERWLLAIVDLYRSRQPFRQYQIWHEERRRPNRHSRYAGWLLAWSAVCAANWYLVTAVVFIWTLRYWGVDSLPPAADVAGRLTGDKGFPVVDGLRAADYQLGFSSENVQTLVLALSFGLVATKYYQSIYANLTTRSLPGIKSALCEFFMRFNSCWVGGPILVAVLVNPAWWPWCAAIGYFGVALNDLFSHLVATGAIRRGSSEFSSIPAHTRHILRSHGEWWRTMTMYSLLLFLVAYCLSRGIIGDWWVYAAGIALVNVLKLYMSNTCRLAPLTRGALARSFAAGERLEALHSRDRRT</sequence>
<accession>A0A6I4WEY4</accession>
<comment type="catalytic activity">
    <reaction evidence="8">
        <text>L-seryl-[protein] + ATP = O-phospho-L-seryl-[protein] + ADP + H(+)</text>
        <dbReference type="Rhea" id="RHEA:17989"/>
        <dbReference type="Rhea" id="RHEA-COMP:9863"/>
        <dbReference type="Rhea" id="RHEA-COMP:11604"/>
        <dbReference type="ChEBI" id="CHEBI:15378"/>
        <dbReference type="ChEBI" id="CHEBI:29999"/>
        <dbReference type="ChEBI" id="CHEBI:30616"/>
        <dbReference type="ChEBI" id="CHEBI:83421"/>
        <dbReference type="ChEBI" id="CHEBI:456216"/>
        <dbReference type="EC" id="2.7.11.1"/>
    </reaction>
</comment>
<evidence type="ECO:0000256" key="9">
    <source>
        <dbReference type="SAM" id="Phobius"/>
    </source>
</evidence>
<keyword evidence="9" id="KW-1133">Transmembrane helix</keyword>
<organism evidence="11 12">
    <name type="scientific">Actinomadura rayongensis</name>
    <dbReference type="NCBI Taxonomy" id="1429076"/>
    <lineage>
        <taxon>Bacteria</taxon>
        <taxon>Bacillati</taxon>
        <taxon>Actinomycetota</taxon>
        <taxon>Actinomycetes</taxon>
        <taxon>Streptosporangiales</taxon>
        <taxon>Thermomonosporaceae</taxon>
        <taxon>Actinomadura</taxon>
    </lineage>
</organism>
<dbReference type="Proteomes" id="UP000431901">
    <property type="component" value="Unassembled WGS sequence"/>
</dbReference>
<feature type="transmembrane region" description="Helical" evidence="9">
    <location>
        <begin position="474"/>
        <end position="501"/>
    </location>
</feature>
<evidence type="ECO:0000256" key="7">
    <source>
        <dbReference type="ARBA" id="ARBA00047899"/>
    </source>
</evidence>
<dbReference type="EMBL" id="WUTW01000005">
    <property type="protein sequence ID" value="MXQ66825.1"/>
    <property type="molecule type" value="Genomic_DNA"/>
</dbReference>
<keyword evidence="4" id="KW-0547">Nucleotide-binding</keyword>
<evidence type="ECO:0000256" key="8">
    <source>
        <dbReference type="ARBA" id="ARBA00048679"/>
    </source>
</evidence>
<gene>
    <name evidence="11" type="ORF">GQ466_22670</name>
</gene>
<dbReference type="PROSITE" id="PS00109">
    <property type="entry name" value="PROTEIN_KINASE_TYR"/>
    <property type="match status" value="1"/>
</dbReference>
<dbReference type="InterPro" id="IPR011009">
    <property type="entry name" value="Kinase-like_dom_sf"/>
</dbReference>
<evidence type="ECO:0000259" key="10">
    <source>
        <dbReference type="PROSITE" id="PS50011"/>
    </source>
</evidence>
<dbReference type="PANTHER" id="PTHR24363:SF0">
    <property type="entry name" value="SERINE_THREONINE KINASE LIKE DOMAIN CONTAINING 1"/>
    <property type="match status" value="1"/>
</dbReference>
<evidence type="ECO:0000256" key="3">
    <source>
        <dbReference type="ARBA" id="ARBA00022679"/>
    </source>
</evidence>
<dbReference type="SMART" id="SM00220">
    <property type="entry name" value="S_TKc"/>
    <property type="match status" value="1"/>
</dbReference>
<dbReference type="PROSITE" id="PS50011">
    <property type="entry name" value="PROTEIN_KINASE_DOM"/>
    <property type="match status" value="1"/>
</dbReference>
<dbReference type="SUPFAM" id="SSF56112">
    <property type="entry name" value="Protein kinase-like (PK-like)"/>
    <property type="match status" value="1"/>
</dbReference>
<dbReference type="Gene3D" id="1.10.510.10">
    <property type="entry name" value="Transferase(Phosphotransferase) domain 1"/>
    <property type="match status" value="1"/>
</dbReference>
<evidence type="ECO:0000256" key="2">
    <source>
        <dbReference type="ARBA" id="ARBA00022527"/>
    </source>
</evidence>
<keyword evidence="9" id="KW-0472">Membrane</keyword>
<evidence type="ECO:0000313" key="11">
    <source>
        <dbReference type="EMBL" id="MXQ66825.1"/>
    </source>
</evidence>
<reference evidence="11 12" key="1">
    <citation type="submission" date="2019-12" db="EMBL/GenBank/DDBJ databases">
        <title>Nocardia macrotermitis sp. nov. and Nocardia aurantia sp. nov., isolated from the gut of the fungus growing-termite Macrotermes natalensis.</title>
        <authorList>
            <person name="Christine B."/>
            <person name="Rene B."/>
        </authorList>
    </citation>
    <scope>NUCLEOTIDE SEQUENCE [LARGE SCALE GENOMIC DNA]</scope>
    <source>
        <strain evidence="11 12">DSM 102126</strain>
    </source>
</reference>
<keyword evidence="5" id="KW-0418">Kinase</keyword>
<evidence type="ECO:0000313" key="12">
    <source>
        <dbReference type="Proteomes" id="UP000431901"/>
    </source>
</evidence>
<dbReference type="AlphaFoldDB" id="A0A6I4WEY4"/>
<dbReference type="GO" id="GO:0005524">
    <property type="term" value="F:ATP binding"/>
    <property type="evidence" value="ECO:0007669"/>
    <property type="project" value="UniProtKB-KW"/>
</dbReference>
<dbReference type="Pfam" id="PF00069">
    <property type="entry name" value="Pkinase"/>
    <property type="match status" value="1"/>
</dbReference>
<dbReference type="InterPro" id="IPR008266">
    <property type="entry name" value="Tyr_kinase_AS"/>
</dbReference>
<evidence type="ECO:0000256" key="5">
    <source>
        <dbReference type="ARBA" id="ARBA00022777"/>
    </source>
</evidence>
<proteinExistence type="predicted"/>
<protein>
    <recommendedName>
        <fullName evidence="1">non-specific serine/threonine protein kinase</fullName>
        <ecNumber evidence="1">2.7.11.1</ecNumber>
    </recommendedName>
</protein>
<keyword evidence="12" id="KW-1185">Reference proteome</keyword>
<dbReference type="PANTHER" id="PTHR24363">
    <property type="entry name" value="SERINE/THREONINE PROTEIN KINASE"/>
    <property type="match status" value="1"/>
</dbReference>
<dbReference type="GO" id="GO:0004674">
    <property type="term" value="F:protein serine/threonine kinase activity"/>
    <property type="evidence" value="ECO:0007669"/>
    <property type="project" value="UniProtKB-KW"/>
</dbReference>
<comment type="catalytic activity">
    <reaction evidence="7">
        <text>L-threonyl-[protein] + ATP = O-phospho-L-threonyl-[protein] + ADP + H(+)</text>
        <dbReference type="Rhea" id="RHEA:46608"/>
        <dbReference type="Rhea" id="RHEA-COMP:11060"/>
        <dbReference type="Rhea" id="RHEA-COMP:11605"/>
        <dbReference type="ChEBI" id="CHEBI:15378"/>
        <dbReference type="ChEBI" id="CHEBI:30013"/>
        <dbReference type="ChEBI" id="CHEBI:30616"/>
        <dbReference type="ChEBI" id="CHEBI:61977"/>
        <dbReference type="ChEBI" id="CHEBI:456216"/>
        <dbReference type="EC" id="2.7.11.1"/>
    </reaction>
</comment>
<dbReference type="RefSeq" id="WP_161105018.1">
    <property type="nucleotide sequence ID" value="NZ_JBHLYI010000003.1"/>
</dbReference>
<keyword evidence="3" id="KW-0808">Transferase</keyword>
<comment type="caution">
    <text evidence="11">The sequence shown here is derived from an EMBL/GenBank/DDBJ whole genome shotgun (WGS) entry which is preliminary data.</text>
</comment>
<evidence type="ECO:0000256" key="4">
    <source>
        <dbReference type="ARBA" id="ARBA00022741"/>
    </source>
</evidence>
<feature type="transmembrane region" description="Helical" evidence="9">
    <location>
        <begin position="684"/>
        <end position="701"/>
    </location>
</feature>